<dbReference type="Proteomes" id="UP000182057">
    <property type="component" value="Unassembled WGS sequence"/>
</dbReference>
<protein>
    <submittedName>
        <fullName evidence="1">Putative aminoacrylate peracid reductase RutC</fullName>
    </submittedName>
</protein>
<dbReference type="PANTHER" id="PTHR11803">
    <property type="entry name" value="2-IMINOBUTANOATE/2-IMINOPROPANOATE DEAMINASE RIDA"/>
    <property type="match status" value="1"/>
</dbReference>
<accession>A0A1D3UXS3</accession>
<dbReference type="OrthoDB" id="9803101at2"/>
<dbReference type="Gene3D" id="3.30.1330.40">
    <property type="entry name" value="RutC-like"/>
    <property type="match status" value="2"/>
</dbReference>
<dbReference type="EMBL" id="FMMM01000086">
    <property type="protein sequence ID" value="SCQ24803.1"/>
    <property type="molecule type" value="Genomic_DNA"/>
</dbReference>
<proteinExistence type="predicted"/>
<dbReference type="InterPro" id="IPR035959">
    <property type="entry name" value="RutC-like_sf"/>
</dbReference>
<dbReference type="InterPro" id="IPR006175">
    <property type="entry name" value="YjgF/YER057c/UK114"/>
</dbReference>
<dbReference type="AlphaFoldDB" id="A0A1D3UXS3"/>
<evidence type="ECO:0000313" key="2">
    <source>
        <dbReference type="Proteomes" id="UP000182057"/>
    </source>
</evidence>
<gene>
    <name evidence="1" type="primary">rutC</name>
    <name evidence="1" type="ORF">TFUB20_02694</name>
</gene>
<organism evidence="1 2">
    <name type="scientific">Tannerella forsythia</name>
    <name type="common">Bacteroides forsythus</name>
    <dbReference type="NCBI Taxonomy" id="28112"/>
    <lineage>
        <taxon>Bacteria</taxon>
        <taxon>Pseudomonadati</taxon>
        <taxon>Bacteroidota</taxon>
        <taxon>Bacteroidia</taxon>
        <taxon>Bacteroidales</taxon>
        <taxon>Tannerellaceae</taxon>
        <taxon>Tannerella</taxon>
    </lineage>
</organism>
<sequence length="383" mass="43452">MICTHHREWADLPVLATYSEFALSGQAAEYHLSIRITASESDTQTQFTQLEEALIRWQREYPHTILVWRRYFLSDVMNQHGFLCGYDNEDAALSVVQQAPGLTKVALWAYWVTSESSRVSKNLSVQATELIRPSYRHFYHTQLHSSASDEEKQTTDIFDRYTALLATQACTLSRHCIRTWLFVRDIDLRYAGMVKARRACFEREGLTSQTHFIASTGIEGRYTDPRALVTMDAYAVHGLETEQVSYLDALDHLNRTSEYGVTFERGTMVQYGDRRHIFISGTASINKYGEIVHPGDLSGQLDCLFGNIRALLAEADAGMHNVMQMIVYVRDPGDYAAVGTWIDAYFPQIPRITVCAAVCRPGWLVEVECIAVTADGDDRFPVF</sequence>
<evidence type="ECO:0000313" key="1">
    <source>
        <dbReference type="EMBL" id="SCQ24803.1"/>
    </source>
</evidence>
<dbReference type="RefSeq" id="WP_074450343.1">
    <property type="nucleotide sequence ID" value="NZ_FMMM01000086.1"/>
</dbReference>
<dbReference type="GO" id="GO:0019239">
    <property type="term" value="F:deaminase activity"/>
    <property type="evidence" value="ECO:0007669"/>
    <property type="project" value="TreeGrafter"/>
</dbReference>
<name>A0A1D3UXS3_TANFO</name>
<dbReference type="GO" id="GO:0005829">
    <property type="term" value="C:cytosol"/>
    <property type="evidence" value="ECO:0007669"/>
    <property type="project" value="TreeGrafter"/>
</dbReference>
<dbReference type="SUPFAM" id="SSF55298">
    <property type="entry name" value="YjgF-like"/>
    <property type="match status" value="2"/>
</dbReference>
<dbReference type="Pfam" id="PF01042">
    <property type="entry name" value="Ribonuc_L-PSP"/>
    <property type="match status" value="1"/>
</dbReference>
<reference evidence="1 2" key="1">
    <citation type="submission" date="2016-09" db="EMBL/GenBank/DDBJ databases">
        <authorList>
            <person name="Capua I."/>
            <person name="De Benedictis P."/>
            <person name="Joannis T."/>
            <person name="Lombin L.H."/>
            <person name="Cattoli G."/>
        </authorList>
    </citation>
    <scope>NUCLEOTIDE SEQUENCE [LARGE SCALE GENOMIC DNA]</scope>
    <source>
        <strain evidence="1 2">UB20</strain>
    </source>
</reference>
<dbReference type="PANTHER" id="PTHR11803:SF39">
    <property type="entry name" value="2-IMINOBUTANOATE_2-IMINOPROPANOATE DEAMINASE"/>
    <property type="match status" value="1"/>
</dbReference>